<feature type="region of interest" description="Disordered" evidence="7">
    <location>
        <begin position="37"/>
        <end position="100"/>
    </location>
</feature>
<evidence type="ECO:0000256" key="4">
    <source>
        <dbReference type="ARBA" id="ARBA00022729"/>
    </source>
</evidence>
<evidence type="ECO:0000256" key="8">
    <source>
        <dbReference type="SAM" id="Phobius"/>
    </source>
</evidence>
<feature type="domain" description="ML-like" evidence="9">
    <location>
        <begin position="202"/>
        <end position="385"/>
    </location>
</feature>
<dbReference type="GeneID" id="9577411"/>
<feature type="region of interest" description="Disordered" evidence="7">
    <location>
        <begin position="885"/>
        <end position="934"/>
    </location>
</feature>
<dbReference type="GO" id="GO:0016020">
    <property type="term" value="C:membrane"/>
    <property type="evidence" value="ECO:0007669"/>
    <property type="project" value="UniProtKB-SubCell"/>
</dbReference>
<feature type="region of interest" description="Disordered" evidence="7">
    <location>
        <begin position="960"/>
        <end position="1030"/>
    </location>
</feature>
<dbReference type="EMBL" id="ACYE01000266">
    <property type="protein sequence ID" value="EFE40094.1"/>
    <property type="molecule type" value="Genomic_DNA"/>
</dbReference>
<keyword evidence="5 8" id="KW-1133">Transmembrane helix</keyword>
<keyword evidence="4" id="KW-0732">Signal</keyword>
<dbReference type="KEGG" id="tve:TRV_05238"/>
<dbReference type="PANTHER" id="PTHR31145">
    <property type="entry name" value="INTEGRAL MEMBRANE PROTEIN (AFU_ORTHOLOGUE AFUA_7G01610)"/>
    <property type="match status" value="1"/>
</dbReference>
<feature type="compositionally biased region" description="Basic and acidic residues" evidence="7">
    <location>
        <begin position="1082"/>
        <end position="1091"/>
    </location>
</feature>
<dbReference type="Pfam" id="PF06011">
    <property type="entry name" value="TRP"/>
    <property type="match status" value="1"/>
</dbReference>
<evidence type="ECO:0000256" key="2">
    <source>
        <dbReference type="ARBA" id="ARBA00010642"/>
    </source>
</evidence>
<name>D4DDM7_TRIVH</name>
<feature type="transmembrane region" description="Helical" evidence="8">
    <location>
        <begin position="572"/>
        <end position="593"/>
    </location>
</feature>
<evidence type="ECO:0000313" key="11">
    <source>
        <dbReference type="Proteomes" id="UP000008383"/>
    </source>
</evidence>
<dbReference type="HOGENOM" id="CLU_004278_0_0_1"/>
<feature type="transmembrane region" description="Helical" evidence="8">
    <location>
        <begin position="679"/>
        <end position="700"/>
    </location>
</feature>
<dbReference type="GO" id="GO:0055085">
    <property type="term" value="P:transmembrane transport"/>
    <property type="evidence" value="ECO:0007669"/>
    <property type="project" value="TreeGrafter"/>
</dbReference>
<feature type="transmembrane region" description="Helical" evidence="8">
    <location>
        <begin position="389"/>
        <end position="411"/>
    </location>
</feature>
<feature type="compositionally biased region" description="Polar residues" evidence="7">
    <location>
        <begin position="1127"/>
        <end position="1138"/>
    </location>
</feature>
<dbReference type="RefSeq" id="XP_003020712.1">
    <property type="nucleotide sequence ID" value="XM_003020666.1"/>
</dbReference>
<reference evidence="11" key="1">
    <citation type="journal article" date="2011" name="Genome Biol.">
        <title>Comparative and functional genomics provide insights into the pathogenicity of dermatophytic fungi.</title>
        <authorList>
            <person name="Burmester A."/>
            <person name="Shelest E."/>
            <person name="Gloeckner G."/>
            <person name="Heddergott C."/>
            <person name="Schindler S."/>
            <person name="Staib P."/>
            <person name="Heidel A."/>
            <person name="Felder M."/>
            <person name="Petzold A."/>
            <person name="Szafranski K."/>
            <person name="Feuermann M."/>
            <person name="Pedruzzi I."/>
            <person name="Priebe S."/>
            <person name="Groth M."/>
            <person name="Winkler R."/>
            <person name="Li W."/>
            <person name="Kniemeyer O."/>
            <person name="Schroeckh V."/>
            <person name="Hertweck C."/>
            <person name="Hube B."/>
            <person name="White T.C."/>
            <person name="Platzer M."/>
            <person name="Guthke R."/>
            <person name="Heitman J."/>
            <person name="Woestemeyer J."/>
            <person name="Zipfel P.F."/>
            <person name="Monod M."/>
            <person name="Brakhage A.A."/>
        </authorList>
    </citation>
    <scope>NUCLEOTIDE SEQUENCE [LARGE SCALE GENOMIC DNA]</scope>
    <source>
        <strain evidence="11">HKI 0517</strain>
    </source>
</reference>
<dbReference type="OrthoDB" id="5312224at2759"/>
<feature type="transmembrane region" description="Helical" evidence="8">
    <location>
        <begin position="600"/>
        <end position="625"/>
    </location>
</feature>
<feature type="transmembrane region" description="Helical" evidence="8">
    <location>
        <begin position="802"/>
        <end position="823"/>
    </location>
</feature>
<feature type="compositionally biased region" description="Basic residues" evidence="7">
    <location>
        <begin position="829"/>
        <end position="838"/>
    </location>
</feature>
<comment type="subcellular location">
    <subcellularLocation>
        <location evidence="1">Membrane</location>
        <topology evidence="1">Multi-pass membrane protein</topology>
    </subcellularLocation>
</comment>
<evidence type="ECO:0000256" key="3">
    <source>
        <dbReference type="ARBA" id="ARBA00022692"/>
    </source>
</evidence>
<dbReference type="InterPro" id="IPR010308">
    <property type="entry name" value="TRP_C"/>
</dbReference>
<proteinExistence type="inferred from homology"/>
<dbReference type="InterPro" id="IPR040241">
    <property type="entry name" value="TRP_Flc/Pkd2-like"/>
</dbReference>
<keyword evidence="3 8" id="KW-0812">Transmembrane</keyword>
<feature type="region of interest" description="Disordered" evidence="7">
    <location>
        <begin position="829"/>
        <end position="872"/>
    </location>
</feature>
<protein>
    <submittedName>
        <fullName evidence="10">Integral membrane protein</fullName>
    </submittedName>
</protein>
<feature type="compositionally biased region" description="Pro residues" evidence="7">
    <location>
        <begin position="1371"/>
        <end position="1380"/>
    </location>
</feature>
<dbReference type="InterPro" id="IPR032800">
    <property type="entry name" value="TRP_N"/>
</dbReference>
<dbReference type="PANTHER" id="PTHR31145:SF6">
    <property type="entry name" value="INTEGRAL MEMBRANE PROTEIN (AFU_ORTHOLOGUE AFUA_7G01610)"/>
    <property type="match status" value="1"/>
</dbReference>
<evidence type="ECO:0000256" key="5">
    <source>
        <dbReference type="ARBA" id="ARBA00022989"/>
    </source>
</evidence>
<evidence type="ECO:0000256" key="7">
    <source>
        <dbReference type="SAM" id="MobiDB-lite"/>
    </source>
</evidence>
<evidence type="ECO:0000256" key="1">
    <source>
        <dbReference type="ARBA" id="ARBA00004141"/>
    </source>
</evidence>
<gene>
    <name evidence="10" type="ORF">TRV_05238</name>
</gene>
<comment type="similarity">
    <text evidence="2">Belongs to the transient receptor potential (TRP) ion channel family.</text>
</comment>
<dbReference type="SMART" id="SM01320">
    <property type="entry name" value="TRP_N"/>
    <property type="match status" value="1"/>
</dbReference>
<keyword evidence="6 8" id="KW-0472">Membrane</keyword>
<accession>D4DDM7</accession>
<feature type="region of interest" description="Disordered" evidence="7">
    <location>
        <begin position="1051"/>
        <end position="1380"/>
    </location>
</feature>
<comment type="caution">
    <text evidence="10">The sequence shown here is derived from an EMBL/GenBank/DDBJ whole genome shotgun (WGS) entry which is preliminary data.</text>
</comment>
<feature type="transmembrane region" description="Helical" evidence="8">
    <location>
        <begin position="712"/>
        <end position="731"/>
    </location>
</feature>
<feature type="transmembrane region" description="Helical" evidence="8">
    <location>
        <begin position="645"/>
        <end position="667"/>
    </location>
</feature>
<dbReference type="Proteomes" id="UP000008383">
    <property type="component" value="Unassembled WGS sequence"/>
</dbReference>
<sequence length="1380" mass="147608">MQRSAAKGLDALNTESWTRHPDFLVYLLSLTHNITNNNNNNVNDNNNDKRQTTSPPPASVLRPSSLAVSLEEARSSKPPTDQRPAPNHPSGCPWTRDQEPPRARLCQLGSSAGQWPAGQADRIKGEMVELHAGSSSTITITTTTAAAAARRTHNNRRDAGSAASTVLQLKAMASSSSRRAAAMPASPLIALLLVLLLAVQAGRAALVPFRNCLPDAITKSSPVKLQFIPLYVAAQFNSTRPDLNLNVTVYGNVSGTETKEPYPPPDDPRWSNPNETLGKIVSVNPSTNTFTTLFPRLDVVSFSAAGGSVQPFCDSLTQGECPLGPVFNFTQDSTADLRAFSTTYNITSSYAFASLLATLEVKAGDASKTPYTCVVADIAPDLGDPLRSALAYVPLAILLLVGVATVYAAIYSPWGTTDIFRWTCNYGRDEDLIRLVTPGFADCLQYIQFIILTGSLTLSYPGYYQPVVSQIGWSVLMFNQSFVSHGNGTTPLIDGVYSVNGTYGLDRMGQFVGMTRAADIWAGTVIWLLVILAAVTAIILLGFGLRWLHHSVSHIAEQDLQSKNTAFTMGNVVRIVFNFFLLPLVSLSMFQLVEAGSSPVYVVALAVILLVLLVGFAAWLLYLIFCTRPRSYLFDDLPTVLLYGPLYNTFSDGAAPFALISVLLTCMRGVAIGAVQPSGIAQIAILAICEVTMILTLIAFRPYESPTSMNAYHTIFALVRCLTILLCVAFVPSLDIPDPAKGWIGYVILILHGMVLIFGFFLNAIQTLIEVVARQAGAGDVGVQGEAARGGLVKVCSHSIGLFYILSVSTSVLTNLPLQVFGVRQLSRRTPRKRHIPRRSTNSEAAMLNVDLERPSTQLDSERPRSFSGSSAVLLNRPGLDQASTGFESGAGSLFNASNPRGPGSGPYTPTTLGAFSAGPGQASGGGGSPRSGIMHMHLKHETADPYYRPPRQRRATLEGIRHSSWNSSDMGNGQSSRVANTPDLDPDADHDADVLANHPVGNGSTPTPAYLGAPREDPDGDGDGDPSLRTDYAVREVDFYYRVRGPALSHSATRKLKTGPADPTGPVSSASGWLKNLFGGKTKDKGKGFEVVRSSRAPPQAAMQRPPPPEQDKFTEPYKDDPDSAQDPNTTATTSGPAPNPDPKASPVTEKAKAAATSDNDKPLLPPILLEDAIELPSRANTRNVTPDATSAHSRSQSQSHPGAHGGMRIRPPTIPRKSSKRGSSVDLKDVKPGAAGSFIGGPHSRNSSRDYEATNSEALVPQRTFSNRVIQQSRLPFGSKSSSTHSAPVSLDSNDSMAQPHATADGTDTTDQPSSPGPRQRNTSTATFEATRRGKLKGMGYVQQHRASDHIHETSLSGGSTAEFIGDHPLPPTSAPSS</sequence>
<evidence type="ECO:0000256" key="6">
    <source>
        <dbReference type="ARBA" id="ARBA00023136"/>
    </source>
</evidence>
<evidence type="ECO:0000313" key="10">
    <source>
        <dbReference type="EMBL" id="EFE40094.1"/>
    </source>
</evidence>
<feature type="transmembrane region" description="Helical" evidence="8">
    <location>
        <begin position="180"/>
        <end position="199"/>
    </location>
</feature>
<feature type="compositionally biased region" description="Polar residues" evidence="7">
    <location>
        <begin position="1255"/>
        <end position="1299"/>
    </location>
</feature>
<keyword evidence="11" id="KW-1185">Reference proteome</keyword>
<feature type="compositionally biased region" description="Basic and acidic residues" evidence="7">
    <location>
        <begin position="1111"/>
        <end position="1123"/>
    </location>
</feature>
<feature type="compositionally biased region" description="Polar residues" evidence="7">
    <location>
        <begin position="964"/>
        <end position="980"/>
    </location>
</feature>
<evidence type="ECO:0000259" key="9">
    <source>
        <dbReference type="SMART" id="SM01320"/>
    </source>
</evidence>
<organism evidence="10 11">
    <name type="scientific">Trichophyton verrucosum (strain HKI 0517)</name>
    <dbReference type="NCBI Taxonomy" id="663202"/>
    <lineage>
        <taxon>Eukaryota</taxon>
        <taxon>Fungi</taxon>
        <taxon>Dikarya</taxon>
        <taxon>Ascomycota</taxon>
        <taxon>Pezizomycotina</taxon>
        <taxon>Eurotiomycetes</taxon>
        <taxon>Eurotiomycetidae</taxon>
        <taxon>Onygenales</taxon>
        <taxon>Arthrodermataceae</taxon>
        <taxon>Trichophyton</taxon>
    </lineage>
</organism>
<feature type="compositionally biased region" description="Polar residues" evidence="7">
    <location>
        <begin position="1180"/>
        <end position="1202"/>
    </location>
</feature>
<feature type="transmembrane region" description="Helical" evidence="8">
    <location>
        <begin position="520"/>
        <end position="543"/>
    </location>
</feature>
<feature type="transmembrane region" description="Helical" evidence="8">
    <location>
        <begin position="743"/>
        <end position="765"/>
    </location>
</feature>